<reference evidence="2 3" key="1">
    <citation type="submission" date="2014-08" db="EMBL/GenBank/DDBJ databases">
        <title>Clostridium innocuum, an unnegligible vancomycin-resistant pathogen causing extra-intestinal infections.</title>
        <authorList>
            <person name="Feng Y."/>
            <person name="Chiu C.-H."/>
        </authorList>
    </citation>
    <scope>NUCLEOTIDE SEQUENCE [LARGE SCALE GENOMIC DNA]</scope>
    <source>
        <strain evidence="2 3">AN88</strain>
    </source>
</reference>
<name>A0A099I5Q4_CLOIN</name>
<evidence type="ECO:0008006" key="4">
    <source>
        <dbReference type="Google" id="ProtNLM"/>
    </source>
</evidence>
<gene>
    <name evidence="2" type="ORF">CIAN88_11140</name>
</gene>
<dbReference type="RefSeq" id="WP_044905492.1">
    <property type="nucleotide sequence ID" value="NZ_JQIF01000048.1"/>
</dbReference>
<dbReference type="Proteomes" id="UP000030008">
    <property type="component" value="Unassembled WGS sequence"/>
</dbReference>
<evidence type="ECO:0000313" key="2">
    <source>
        <dbReference type="EMBL" id="KGJ53025.1"/>
    </source>
</evidence>
<keyword evidence="1" id="KW-1133">Transmembrane helix</keyword>
<feature type="transmembrane region" description="Helical" evidence="1">
    <location>
        <begin position="12"/>
        <end position="32"/>
    </location>
</feature>
<proteinExistence type="predicted"/>
<dbReference type="EMBL" id="JQIF01000048">
    <property type="protein sequence ID" value="KGJ53025.1"/>
    <property type="molecule type" value="Genomic_DNA"/>
</dbReference>
<sequence length="189" mass="21237">MKKNKNRLMKILLYCLVVCGIIVISLRLYTIYTICISPDSFFEPNLPREELILVTGKSLSNVLMSVELTSDKAAALLEAIVGLLAVIIQIVILALALRIFQRNSIHRPFQVNMINWLQGFAILYCILPIVQGLFIICVLGLNQANLYPRLILFQFLDIGSQVLPGLAIIGIAKVFRYGYSLQNEVDQIL</sequence>
<organism evidence="2 3">
    <name type="scientific">Clostridium innocuum</name>
    <dbReference type="NCBI Taxonomy" id="1522"/>
    <lineage>
        <taxon>Bacteria</taxon>
        <taxon>Bacillati</taxon>
        <taxon>Bacillota</taxon>
        <taxon>Clostridia</taxon>
        <taxon>Eubacteriales</taxon>
        <taxon>Clostridiaceae</taxon>
        <taxon>Clostridium</taxon>
    </lineage>
</organism>
<keyword evidence="1" id="KW-0472">Membrane</keyword>
<feature type="transmembrane region" description="Helical" evidence="1">
    <location>
        <begin position="150"/>
        <end position="172"/>
    </location>
</feature>
<feature type="transmembrane region" description="Helical" evidence="1">
    <location>
        <begin position="73"/>
        <end position="100"/>
    </location>
</feature>
<evidence type="ECO:0000313" key="3">
    <source>
        <dbReference type="Proteomes" id="UP000030008"/>
    </source>
</evidence>
<dbReference type="AlphaFoldDB" id="A0A099I5Q4"/>
<accession>A0A099I5Q4</accession>
<protein>
    <recommendedName>
        <fullName evidence="4">DUF2975 domain-containing protein</fullName>
    </recommendedName>
</protein>
<keyword evidence="1" id="KW-0812">Transmembrane</keyword>
<feature type="transmembrane region" description="Helical" evidence="1">
    <location>
        <begin position="121"/>
        <end position="144"/>
    </location>
</feature>
<comment type="caution">
    <text evidence="2">The sequence shown here is derived from an EMBL/GenBank/DDBJ whole genome shotgun (WGS) entry which is preliminary data.</text>
</comment>
<evidence type="ECO:0000256" key="1">
    <source>
        <dbReference type="SAM" id="Phobius"/>
    </source>
</evidence>